<sequence>HTFASWKQDCFRDEPRKIKTIPLSVTEVRIQIESETESFARRPVLLSHEIIWDDGLYMIRGSDVILVLEGQKIPVNKQVLASKSSFFMALFYGDFKESKKEEIEMKGINPEDFQELLLMVYGVSAEPKTVENAIRFLTMADMFDIQIVTDRIENFLLSTNLISLLDKHLIAAEHRLETLKIEVLMSFCSRNHQQN</sequence>
<dbReference type="SMART" id="SM00225">
    <property type="entry name" value="BTB"/>
    <property type="match status" value="1"/>
</dbReference>
<dbReference type="InterPro" id="IPR011333">
    <property type="entry name" value="SKP1/BTB/POZ_sf"/>
</dbReference>
<evidence type="ECO:0000259" key="1">
    <source>
        <dbReference type="PROSITE" id="PS50097"/>
    </source>
</evidence>
<evidence type="ECO:0000313" key="2">
    <source>
        <dbReference type="EMBL" id="GMS90979.1"/>
    </source>
</evidence>
<dbReference type="EMBL" id="BTSX01000003">
    <property type="protein sequence ID" value="GMS90979.1"/>
    <property type="molecule type" value="Genomic_DNA"/>
</dbReference>
<comment type="caution">
    <text evidence="2">The sequence shown here is derived from an EMBL/GenBank/DDBJ whole genome shotgun (WGS) entry which is preliminary data.</text>
</comment>
<keyword evidence="3" id="KW-1185">Reference proteome</keyword>
<gene>
    <name evidence="2" type="ORF">PENTCL1PPCAC_13154</name>
</gene>
<name>A0AAV5T6N3_9BILA</name>
<accession>A0AAV5T6N3</accession>
<feature type="domain" description="BTB" evidence="1">
    <location>
        <begin position="62"/>
        <end position="121"/>
    </location>
</feature>
<proteinExistence type="predicted"/>
<dbReference type="InterPro" id="IPR000210">
    <property type="entry name" value="BTB/POZ_dom"/>
</dbReference>
<dbReference type="CDD" id="cd18186">
    <property type="entry name" value="BTB_POZ_ZBTB_KLHL-like"/>
    <property type="match status" value="1"/>
</dbReference>
<dbReference type="Pfam" id="PF00651">
    <property type="entry name" value="BTB"/>
    <property type="match status" value="1"/>
</dbReference>
<protein>
    <recommendedName>
        <fullName evidence="1">BTB domain-containing protein</fullName>
    </recommendedName>
</protein>
<dbReference type="PROSITE" id="PS50097">
    <property type="entry name" value="BTB"/>
    <property type="match status" value="1"/>
</dbReference>
<evidence type="ECO:0000313" key="3">
    <source>
        <dbReference type="Proteomes" id="UP001432027"/>
    </source>
</evidence>
<dbReference type="SUPFAM" id="SSF54695">
    <property type="entry name" value="POZ domain"/>
    <property type="match status" value="1"/>
</dbReference>
<dbReference type="PANTHER" id="PTHR22744:SF14">
    <property type="entry name" value="BTB DOMAIN-CONTAINING PROTEIN-RELATED"/>
    <property type="match status" value="1"/>
</dbReference>
<reference evidence="2" key="1">
    <citation type="submission" date="2023-10" db="EMBL/GenBank/DDBJ databases">
        <title>Genome assembly of Pristionchus species.</title>
        <authorList>
            <person name="Yoshida K."/>
            <person name="Sommer R.J."/>
        </authorList>
    </citation>
    <scope>NUCLEOTIDE SEQUENCE</scope>
    <source>
        <strain evidence="2">RS0144</strain>
    </source>
</reference>
<dbReference type="PANTHER" id="PTHR22744">
    <property type="entry name" value="HELIX LOOP HELIX PROTEIN 21-RELATED"/>
    <property type="match status" value="1"/>
</dbReference>
<feature type="non-terminal residue" evidence="2">
    <location>
        <position position="1"/>
    </location>
</feature>
<dbReference type="AlphaFoldDB" id="A0AAV5T6N3"/>
<dbReference type="Gene3D" id="3.30.710.10">
    <property type="entry name" value="Potassium Channel Kv1.1, Chain A"/>
    <property type="match status" value="1"/>
</dbReference>
<organism evidence="2 3">
    <name type="scientific">Pristionchus entomophagus</name>
    <dbReference type="NCBI Taxonomy" id="358040"/>
    <lineage>
        <taxon>Eukaryota</taxon>
        <taxon>Metazoa</taxon>
        <taxon>Ecdysozoa</taxon>
        <taxon>Nematoda</taxon>
        <taxon>Chromadorea</taxon>
        <taxon>Rhabditida</taxon>
        <taxon>Rhabditina</taxon>
        <taxon>Diplogasteromorpha</taxon>
        <taxon>Diplogasteroidea</taxon>
        <taxon>Neodiplogasteridae</taxon>
        <taxon>Pristionchus</taxon>
    </lineage>
</organism>
<dbReference type="Proteomes" id="UP001432027">
    <property type="component" value="Unassembled WGS sequence"/>
</dbReference>